<feature type="region of interest" description="Disordered" evidence="1">
    <location>
        <begin position="98"/>
        <end position="119"/>
    </location>
</feature>
<proteinExistence type="predicted"/>
<dbReference type="EMBL" id="JAENGY010001672">
    <property type="protein sequence ID" value="KAG6947689.1"/>
    <property type="molecule type" value="Genomic_DNA"/>
</dbReference>
<gene>
    <name evidence="2" type="ORF">JG688_00015432</name>
</gene>
<protein>
    <submittedName>
        <fullName evidence="2">Uncharacterized protein</fullName>
    </submittedName>
</protein>
<evidence type="ECO:0000256" key="1">
    <source>
        <dbReference type="SAM" id="MobiDB-lite"/>
    </source>
</evidence>
<accession>A0A8J5IZH6</accession>
<dbReference type="Proteomes" id="UP000709295">
    <property type="component" value="Unassembled WGS sequence"/>
</dbReference>
<keyword evidence="3" id="KW-1185">Reference proteome</keyword>
<dbReference type="AlphaFoldDB" id="A0A8J5IZH6"/>
<evidence type="ECO:0000313" key="3">
    <source>
        <dbReference type="Proteomes" id="UP000709295"/>
    </source>
</evidence>
<sequence length="119" mass="12948">KTSGKLVLSLPSNFGEPTLGTSRLKFSTLARPPSTSTYPPPRARIWAGRERRDAAQLWNTSKHAGRMTAVLTIRADGKKNYPFCSSCVASLGVASRQTSSRTIRPDISTPCKKSPGWTL</sequence>
<reference evidence="2" key="1">
    <citation type="submission" date="2021-01" db="EMBL/GenBank/DDBJ databases">
        <title>Phytophthora aleatoria, a newly-described species from Pinus radiata is distinct from Phytophthora cactorum isolates based on comparative genomics.</title>
        <authorList>
            <person name="Mcdougal R."/>
            <person name="Panda P."/>
            <person name="Williams N."/>
            <person name="Studholme D.J."/>
        </authorList>
    </citation>
    <scope>NUCLEOTIDE SEQUENCE</scope>
    <source>
        <strain evidence="2">NZFS 4037</strain>
    </source>
</reference>
<organism evidence="2 3">
    <name type="scientific">Phytophthora aleatoria</name>
    <dbReference type="NCBI Taxonomy" id="2496075"/>
    <lineage>
        <taxon>Eukaryota</taxon>
        <taxon>Sar</taxon>
        <taxon>Stramenopiles</taxon>
        <taxon>Oomycota</taxon>
        <taxon>Peronosporomycetes</taxon>
        <taxon>Peronosporales</taxon>
        <taxon>Peronosporaceae</taxon>
        <taxon>Phytophthora</taxon>
    </lineage>
</organism>
<comment type="caution">
    <text evidence="2">The sequence shown here is derived from an EMBL/GenBank/DDBJ whole genome shotgun (WGS) entry which is preliminary data.</text>
</comment>
<feature type="non-terminal residue" evidence="2">
    <location>
        <position position="1"/>
    </location>
</feature>
<evidence type="ECO:0000313" key="2">
    <source>
        <dbReference type="EMBL" id="KAG6947689.1"/>
    </source>
</evidence>
<name>A0A8J5IZH6_9STRA</name>